<evidence type="ECO:0000313" key="9">
    <source>
        <dbReference type="EMBL" id="UWQ42295.1"/>
    </source>
</evidence>
<evidence type="ECO:0000313" key="10">
    <source>
        <dbReference type="Proteomes" id="UP001058514"/>
    </source>
</evidence>
<dbReference type="PANTHER" id="PTHR11748:SF111">
    <property type="entry name" value="D-LACTATE DEHYDROGENASE, MITOCHONDRIAL-RELATED"/>
    <property type="match status" value="1"/>
</dbReference>
<organism evidence="9 10">
    <name type="scientific">Leisingera aquaemixtae</name>
    <dbReference type="NCBI Taxonomy" id="1396826"/>
    <lineage>
        <taxon>Bacteria</taxon>
        <taxon>Pseudomonadati</taxon>
        <taxon>Pseudomonadota</taxon>
        <taxon>Alphaproteobacteria</taxon>
        <taxon>Rhodobacterales</taxon>
        <taxon>Roseobacteraceae</taxon>
        <taxon>Leisingera</taxon>
    </lineage>
</organism>
<evidence type="ECO:0000256" key="5">
    <source>
        <dbReference type="ARBA" id="ARBA00022946"/>
    </source>
</evidence>
<reference evidence="9" key="1">
    <citation type="submission" date="2021-08" db="EMBL/GenBank/DDBJ databases">
        <authorList>
            <person name="Nwanade C."/>
            <person name="Wang M."/>
            <person name="Masoudi A."/>
            <person name="Yu Z."/>
            <person name="Liu J."/>
        </authorList>
    </citation>
    <scope>NUCLEOTIDE SEQUENCE</scope>
    <source>
        <strain evidence="9">S166</strain>
    </source>
</reference>
<dbReference type="InterPro" id="IPR006094">
    <property type="entry name" value="Oxid_FAD_bind_N"/>
</dbReference>
<dbReference type="InterPro" id="IPR016171">
    <property type="entry name" value="Vanillyl_alc_oxidase_C-sub2"/>
</dbReference>
<evidence type="ECO:0000256" key="7">
    <source>
        <dbReference type="ARBA" id="ARBA00038897"/>
    </source>
</evidence>
<comment type="cofactor">
    <cofactor evidence="1">
        <name>FAD</name>
        <dbReference type="ChEBI" id="CHEBI:57692"/>
    </cofactor>
</comment>
<dbReference type="Gene3D" id="3.30.465.10">
    <property type="match status" value="1"/>
</dbReference>
<evidence type="ECO:0000256" key="1">
    <source>
        <dbReference type="ARBA" id="ARBA00001974"/>
    </source>
</evidence>
<keyword evidence="10" id="KW-1185">Reference proteome</keyword>
<comment type="similarity">
    <text evidence="2">Belongs to the FAD-binding oxidoreductase/transferase type 4 family.</text>
</comment>
<dbReference type="PANTHER" id="PTHR11748">
    <property type="entry name" value="D-LACTATE DEHYDROGENASE"/>
    <property type="match status" value="1"/>
</dbReference>
<dbReference type="SUPFAM" id="SSF55103">
    <property type="entry name" value="FAD-linked oxidases, C-terminal domain"/>
    <property type="match status" value="1"/>
</dbReference>
<sequence length="467" mass="49832">MVQATSLPRNEAGIEAAIETLKQRFGGRLQTGQAICEQHGHTTTWIVNQAPDAVVFPTSTEEVSEIVAVCAEHGVPVIPFGTGTSLEGHVNAPAGGICIDMMRMDKILAVHAEDLDVVVQPGVTREQLNTYLRDQGLFFPIDPGANASLGGMAATRASGTNAVRYGTMKDNVLSLEAVMADGGVIRTAQRAKKSSAGYDLTRLLVGSEGTLGLITELTLKLQGIPEAIRSARCSFRTVDDACRAVMMTIQYGIPVARIELLDALSVRAANAYSGLDLPETPLLLLEFHGSDAGVVEQSDMFASIAEEFGGFDIAATSTPEERNKLWQARHDMYWASLQLRPGAKGISTDVCVPISKLAECVGAARDKAEGMGLMAPIVGHVGDGNFHALLLIDMDSSTERQKADEFVGWLNDLAISMDGTCTGEHGIGQGKRPYLQKELGPAIRYMAAVKAALDPENIMNPGKILEI</sequence>
<feature type="domain" description="FAD-binding PCMH-type" evidence="8">
    <location>
        <begin position="47"/>
        <end position="224"/>
    </location>
</feature>
<accession>A0ABY5WLH7</accession>
<protein>
    <recommendedName>
        <fullName evidence="7">D-lactate dehydrogenase (cytochrome)</fullName>
        <ecNumber evidence="7">1.1.2.4</ecNumber>
    </recommendedName>
</protein>
<dbReference type="Gene3D" id="1.10.45.10">
    <property type="entry name" value="Vanillyl-alcohol Oxidase, Chain A, domain 4"/>
    <property type="match status" value="1"/>
</dbReference>
<gene>
    <name evidence="9" type="ORF">K3718_04190</name>
</gene>
<evidence type="ECO:0000256" key="2">
    <source>
        <dbReference type="ARBA" id="ARBA00008000"/>
    </source>
</evidence>
<dbReference type="EMBL" id="CP081051">
    <property type="protein sequence ID" value="UWQ42295.1"/>
    <property type="molecule type" value="Genomic_DNA"/>
</dbReference>
<dbReference type="RefSeq" id="WP_259965079.1">
    <property type="nucleotide sequence ID" value="NZ_CP081051.1"/>
</dbReference>
<dbReference type="EC" id="1.1.2.4" evidence="7"/>
<dbReference type="SUPFAM" id="SSF56176">
    <property type="entry name" value="FAD-binding/transporter-associated domain-like"/>
    <property type="match status" value="1"/>
</dbReference>
<evidence type="ECO:0000256" key="4">
    <source>
        <dbReference type="ARBA" id="ARBA00022827"/>
    </source>
</evidence>
<keyword evidence="6" id="KW-0560">Oxidoreductase</keyword>
<dbReference type="Pfam" id="PF01565">
    <property type="entry name" value="FAD_binding_4"/>
    <property type="match status" value="1"/>
</dbReference>
<dbReference type="PROSITE" id="PS51387">
    <property type="entry name" value="FAD_PCMH"/>
    <property type="match status" value="1"/>
</dbReference>
<dbReference type="InterPro" id="IPR016169">
    <property type="entry name" value="FAD-bd_PCMH_sub2"/>
</dbReference>
<evidence type="ECO:0000256" key="3">
    <source>
        <dbReference type="ARBA" id="ARBA00022630"/>
    </source>
</evidence>
<dbReference type="InterPro" id="IPR004113">
    <property type="entry name" value="FAD-bd_oxidored_4_C"/>
</dbReference>
<keyword evidence="3" id="KW-0285">Flavoprotein</keyword>
<dbReference type="InterPro" id="IPR036318">
    <property type="entry name" value="FAD-bd_PCMH-like_sf"/>
</dbReference>
<dbReference type="Pfam" id="PF02913">
    <property type="entry name" value="FAD-oxidase_C"/>
    <property type="match status" value="1"/>
</dbReference>
<dbReference type="Gene3D" id="3.30.70.2740">
    <property type="match status" value="1"/>
</dbReference>
<evidence type="ECO:0000259" key="8">
    <source>
        <dbReference type="PROSITE" id="PS51387"/>
    </source>
</evidence>
<dbReference type="Proteomes" id="UP001058514">
    <property type="component" value="Chromosome"/>
</dbReference>
<dbReference type="InterPro" id="IPR016164">
    <property type="entry name" value="FAD-linked_Oxase-like_C"/>
</dbReference>
<evidence type="ECO:0000256" key="6">
    <source>
        <dbReference type="ARBA" id="ARBA00023002"/>
    </source>
</evidence>
<keyword evidence="5" id="KW-0809">Transit peptide</keyword>
<proteinExistence type="inferred from homology"/>
<name>A0ABY5WLH7_9RHOB</name>
<keyword evidence="4" id="KW-0274">FAD</keyword>
<dbReference type="InterPro" id="IPR016166">
    <property type="entry name" value="FAD-bd_PCMH"/>
</dbReference>